<name>A0ABT0MH08_9GAMM</name>
<evidence type="ECO:0000313" key="3">
    <source>
        <dbReference type="Proteomes" id="UP001431217"/>
    </source>
</evidence>
<organism evidence="2 3">
    <name type="scientific">Luteimonas galliterrae</name>
    <dbReference type="NCBI Taxonomy" id="2940486"/>
    <lineage>
        <taxon>Bacteria</taxon>
        <taxon>Pseudomonadati</taxon>
        <taxon>Pseudomonadota</taxon>
        <taxon>Gammaproteobacteria</taxon>
        <taxon>Lysobacterales</taxon>
        <taxon>Lysobacteraceae</taxon>
        <taxon>Luteimonas</taxon>
    </lineage>
</organism>
<protein>
    <submittedName>
        <fullName evidence="2">Uncharacterized protein</fullName>
    </submittedName>
</protein>
<dbReference type="Proteomes" id="UP001431217">
    <property type="component" value="Unassembled WGS sequence"/>
</dbReference>
<keyword evidence="3" id="KW-1185">Reference proteome</keyword>
<evidence type="ECO:0000313" key="2">
    <source>
        <dbReference type="EMBL" id="MCL1634166.1"/>
    </source>
</evidence>
<proteinExistence type="predicted"/>
<reference evidence="2 3" key="1">
    <citation type="submission" date="2022-05" db="EMBL/GenBank/DDBJ databases">
        <title>Luteimonas sp. SX5, whole genome shotgun sequencing project.</title>
        <authorList>
            <person name="Zhao G."/>
            <person name="Shen L."/>
        </authorList>
    </citation>
    <scope>NUCLEOTIDE SEQUENCE [LARGE SCALE GENOMIC DNA]</scope>
    <source>
        <strain evidence="2 3">SX5</strain>
    </source>
</reference>
<dbReference type="EMBL" id="JAMBEP010000001">
    <property type="protein sequence ID" value="MCL1634166.1"/>
    <property type="molecule type" value="Genomic_DNA"/>
</dbReference>
<keyword evidence="1" id="KW-0732">Signal</keyword>
<feature type="chain" id="PRO_5047096464" evidence="1">
    <location>
        <begin position="23"/>
        <end position="436"/>
    </location>
</feature>
<evidence type="ECO:0000256" key="1">
    <source>
        <dbReference type="SAM" id="SignalP"/>
    </source>
</evidence>
<gene>
    <name evidence="2" type="ORF">M2650_05905</name>
</gene>
<feature type="signal peptide" evidence="1">
    <location>
        <begin position="1"/>
        <end position="22"/>
    </location>
</feature>
<comment type="caution">
    <text evidence="2">The sequence shown here is derived from an EMBL/GenBank/DDBJ whole genome shotgun (WGS) entry which is preliminary data.</text>
</comment>
<sequence>MKRSLPAFLAPALCLAGLHATASEPISADAAREVFAQAQSICERDGGKLWGVSLCGPIMLVDPQSRELIANQADAKGELKAHDGVFVGLLPADQNVANTAVEWSGTRWTQMLWPLHAEPETRGTLIAHELFHRIQPQLKLPKLESGENAQLDTLDGRYYLQLEWRALTRALQAGDETARRQAAADAVLFRAERYRLFPTAAVQEQELEQNEGLAEYTGVMAGNATERERLRAALHDLSAHVGDPSFVRSFAYATGPAYGLLLDRYAAGWRRQLASGLRFDSQLRQALDMEAPTDLRRLADQRAQLYGGAALRVSETEREKKRQQAIAANRKKFIDGPVLLLPFQHMKVQFNPSNLQPLGEHGTVYPTMRISDDWGVLEASEGALMKPDWSAVTVVAPAAPAGSDLKGQGWTLQLKPGWRLVPGARKGDLVLEKPAQ</sequence>
<accession>A0ABT0MH08</accession>
<dbReference type="RefSeq" id="WP_249472431.1">
    <property type="nucleotide sequence ID" value="NZ_JAMBEP010000001.1"/>
</dbReference>